<feature type="transmembrane region" description="Helical" evidence="6">
    <location>
        <begin position="368"/>
        <end position="391"/>
    </location>
</feature>
<dbReference type="GO" id="GO:0005886">
    <property type="term" value="C:plasma membrane"/>
    <property type="evidence" value="ECO:0007669"/>
    <property type="project" value="TreeGrafter"/>
</dbReference>
<feature type="transmembrane region" description="Helical" evidence="6">
    <location>
        <begin position="324"/>
        <end position="347"/>
    </location>
</feature>
<evidence type="ECO:0000256" key="6">
    <source>
        <dbReference type="SAM" id="Phobius"/>
    </source>
</evidence>
<feature type="transmembrane region" description="Helical" evidence="6">
    <location>
        <begin position="189"/>
        <end position="209"/>
    </location>
</feature>
<dbReference type="PANTHER" id="PTHR19432:SF35">
    <property type="entry name" value="SOLUTE CARRIER FAMILY 45 MEMBER 3 ISOFORM X1"/>
    <property type="match status" value="1"/>
</dbReference>
<accession>A0A6A6CTG7</accession>
<dbReference type="OrthoDB" id="28755at2759"/>
<dbReference type="GeneID" id="54565428"/>
<proteinExistence type="predicted"/>
<reference evidence="7" key="1">
    <citation type="journal article" date="2020" name="Stud. Mycol.">
        <title>101 Dothideomycetes genomes: a test case for predicting lifestyles and emergence of pathogens.</title>
        <authorList>
            <person name="Haridas S."/>
            <person name="Albert R."/>
            <person name="Binder M."/>
            <person name="Bloem J."/>
            <person name="Labutti K."/>
            <person name="Salamov A."/>
            <person name="Andreopoulos B."/>
            <person name="Baker S."/>
            <person name="Barry K."/>
            <person name="Bills G."/>
            <person name="Bluhm B."/>
            <person name="Cannon C."/>
            <person name="Castanera R."/>
            <person name="Culley D."/>
            <person name="Daum C."/>
            <person name="Ezra D."/>
            <person name="Gonzalez J."/>
            <person name="Henrissat B."/>
            <person name="Kuo A."/>
            <person name="Liang C."/>
            <person name="Lipzen A."/>
            <person name="Lutzoni F."/>
            <person name="Magnuson J."/>
            <person name="Mondo S."/>
            <person name="Nolan M."/>
            <person name="Ohm R."/>
            <person name="Pangilinan J."/>
            <person name="Park H.-J."/>
            <person name="Ramirez L."/>
            <person name="Alfaro M."/>
            <person name="Sun H."/>
            <person name="Tritt A."/>
            <person name="Yoshinaga Y."/>
            <person name="Zwiers L.-H."/>
            <person name="Turgeon B."/>
            <person name="Goodwin S."/>
            <person name="Spatafora J."/>
            <person name="Crous P."/>
            <person name="Grigoriev I."/>
        </authorList>
    </citation>
    <scope>NUCLEOTIDE SEQUENCE</scope>
    <source>
        <strain evidence="7">ATCC 36951</strain>
    </source>
</reference>
<dbReference type="Proteomes" id="UP000799537">
    <property type="component" value="Unassembled WGS sequence"/>
</dbReference>
<dbReference type="SUPFAM" id="SSF103473">
    <property type="entry name" value="MFS general substrate transporter"/>
    <property type="match status" value="1"/>
</dbReference>
<sequence length="524" mass="55609">MLTPEDVAVEAMALTGEEKEEELIKEPILEDTVSLGVILAMASGMGGLQVVCSTIFSNGTIYLKALGLTHAWTSAIWSIPAICGFAMQPVVGAYSDSFPSRYGRRRPFVVVGAGGIILSILILASAGSLGSWTAALIHHDVKIAESMAKAYAIFAICTLSLSIQPLQCGLRALALDLCPARQQVQAQSWTARLSGIGQIVGCVAGIVYYPNGDSLDDVMTFRVLSTVCIVAVSGTVVLTCLGVKELPGSRSLGKTQTQQSLTATLRNLLRSARDIGGTLGRVFLIQSLSWMGWFGFLFYNASHISSLYSLSPEPHVQSQTSSHLGSFVTLLFSIVGFATTILLPLALEHSQSKGRFKSRRGFHQEVRCSSLLLLWSSGLGLSAALMLILSLASSWKLAMAVTTANGVSFAITSWLPFAIIGRITRERDAYDLSIPSHIGMRSGATQHSGGVVNGLHNAAISGPQILAAAICGIILETARRVGSVHGTGWLLAACGLSYLAAGYLAFRSSRHKMFDSGNLRADIG</sequence>
<evidence type="ECO:0000256" key="4">
    <source>
        <dbReference type="ARBA" id="ARBA00022989"/>
    </source>
</evidence>
<comment type="subcellular location">
    <subcellularLocation>
        <location evidence="1">Membrane</location>
        <topology evidence="1">Multi-pass membrane protein</topology>
    </subcellularLocation>
</comment>
<feature type="transmembrane region" description="Helical" evidence="6">
    <location>
        <begin position="76"/>
        <end position="95"/>
    </location>
</feature>
<evidence type="ECO:0000256" key="1">
    <source>
        <dbReference type="ARBA" id="ARBA00004141"/>
    </source>
</evidence>
<evidence type="ECO:0000256" key="5">
    <source>
        <dbReference type="ARBA" id="ARBA00023136"/>
    </source>
</evidence>
<dbReference type="InterPro" id="IPR036259">
    <property type="entry name" value="MFS_trans_sf"/>
</dbReference>
<feature type="transmembrane region" description="Helical" evidence="6">
    <location>
        <begin position="282"/>
        <end position="304"/>
    </location>
</feature>
<evidence type="ECO:0000313" key="7">
    <source>
        <dbReference type="EMBL" id="KAF2169478.1"/>
    </source>
</evidence>
<feature type="transmembrane region" description="Helical" evidence="6">
    <location>
        <begin position="221"/>
        <end position="243"/>
    </location>
</feature>
<gene>
    <name evidence="7" type="ORF">M409DRAFT_52713</name>
</gene>
<keyword evidence="5 6" id="KW-0472">Membrane</keyword>
<dbReference type="Gene3D" id="1.20.1250.20">
    <property type="entry name" value="MFS general substrate transporter like domains"/>
    <property type="match status" value="1"/>
</dbReference>
<feature type="transmembrane region" description="Helical" evidence="6">
    <location>
        <begin position="33"/>
        <end position="56"/>
    </location>
</feature>
<evidence type="ECO:0000313" key="8">
    <source>
        <dbReference type="Proteomes" id="UP000799537"/>
    </source>
</evidence>
<dbReference type="Pfam" id="PF13347">
    <property type="entry name" value="MFS_2"/>
    <property type="match status" value="1"/>
</dbReference>
<organism evidence="7 8">
    <name type="scientific">Zasmidium cellare ATCC 36951</name>
    <dbReference type="NCBI Taxonomy" id="1080233"/>
    <lineage>
        <taxon>Eukaryota</taxon>
        <taxon>Fungi</taxon>
        <taxon>Dikarya</taxon>
        <taxon>Ascomycota</taxon>
        <taxon>Pezizomycotina</taxon>
        <taxon>Dothideomycetes</taxon>
        <taxon>Dothideomycetidae</taxon>
        <taxon>Mycosphaerellales</taxon>
        <taxon>Mycosphaerellaceae</taxon>
        <taxon>Zasmidium</taxon>
    </lineage>
</organism>
<feature type="transmembrane region" description="Helical" evidence="6">
    <location>
        <begin position="487"/>
        <end position="506"/>
    </location>
</feature>
<evidence type="ECO:0000256" key="2">
    <source>
        <dbReference type="ARBA" id="ARBA00022448"/>
    </source>
</evidence>
<feature type="transmembrane region" description="Helical" evidence="6">
    <location>
        <begin position="150"/>
        <end position="168"/>
    </location>
</feature>
<name>A0A6A6CTG7_ZASCE</name>
<keyword evidence="4 6" id="KW-1133">Transmembrane helix</keyword>
<dbReference type="AlphaFoldDB" id="A0A6A6CTG7"/>
<dbReference type="GO" id="GO:0008506">
    <property type="term" value="F:sucrose:proton symporter activity"/>
    <property type="evidence" value="ECO:0007669"/>
    <property type="project" value="TreeGrafter"/>
</dbReference>
<evidence type="ECO:0008006" key="9">
    <source>
        <dbReference type="Google" id="ProtNLM"/>
    </source>
</evidence>
<keyword evidence="8" id="KW-1185">Reference proteome</keyword>
<evidence type="ECO:0000256" key="3">
    <source>
        <dbReference type="ARBA" id="ARBA00022692"/>
    </source>
</evidence>
<dbReference type="PANTHER" id="PTHR19432">
    <property type="entry name" value="SUGAR TRANSPORTER"/>
    <property type="match status" value="1"/>
</dbReference>
<feature type="transmembrane region" description="Helical" evidence="6">
    <location>
        <begin position="107"/>
        <end position="130"/>
    </location>
</feature>
<protein>
    <recommendedName>
        <fullName evidence="9">Major facilitator superfamily (MFS) profile domain-containing protein</fullName>
    </recommendedName>
</protein>
<dbReference type="RefSeq" id="XP_033670367.1">
    <property type="nucleotide sequence ID" value="XM_033812156.1"/>
</dbReference>
<feature type="transmembrane region" description="Helical" evidence="6">
    <location>
        <begin position="397"/>
        <end position="420"/>
    </location>
</feature>
<keyword evidence="3 6" id="KW-0812">Transmembrane</keyword>
<keyword evidence="2" id="KW-0813">Transport</keyword>
<dbReference type="EMBL" id="ML993588">
    <property type="protein sequence ID" value="KAF2169478.1"/>
    <property type="molecule type" value="Genomic_DNA"/>
</dbReference>